<dbReference type="Pfam" id="PF13505">
    <property type="entry name" value="OMP_b-brl"/>
    <property type="match status" value="1"/>
</dbReference>
<accession>A0A212IWM8</accession>
<dbReference type="RefSeq" id="WP_296946248.1">
    <property type="nucleotide sequence ID" value="NZ_LT599021.1"/>
</dbReference>
<dbReference type="InterPro" id="IPR027385">
    <property type="entry name" value="Beta-barrel_OMP"/>
</dbReference>
<dbReference type="EMBL" id="FLUL01000001">
    <property type="protein sequence ID" value="SBV91616.1"/>
    <property type="molecule type" value="Genomic_DNA"/>
</dbReference>
<feature type="domain" description="Outer membrane protein beta-barrel" evidence="3">
    <location>
        <begin position="6"/>
        <end position="185"/>
    </location>
</feature>
<feature type="chain" id="PRO_5012103455" description="Outer membrane protein beta-barrel domain-containing protein" evidence="2">
    <location>
        <begin position="21"/>
        <end position="198"/>
    </location>
</feature>
<gene>
    <name evidence="4" type="ORF">KL86DYS2_10216</name>
</gene>
<dbReference type="InterPro" id="IPR011250">
    <property type="entry name" value="OMP/PagP_B-barrel"/>
</dbReference>
<dbReference type="Gene3D" id="2.40.160.20">
    <property type="match status" value="1"/>
</dbReference>
<evidence type="ECO:0000256" key="2">
    <source>
        <dbReference type="SAM" id="SignalP"/>
    </source>
</evidence>
<protein>
    <recommendedName>
        <fullName evidence="3">Outer membrane protein beta-barrel domain-containing protein</fullName>
    </recommendedName>
</protein>
<organism evidence="4">
    <name type="scientific">uncultured Dysgonomonas sp</name>
    <dbReference type="NCBI Taxonomy" id="206096"/>
    <lineage>
        <taxon>Bacteria</taxon>
        <taxon>Pseudomonadati</taxon>
        <taxon>Bacteroidota</taxon>
        <taxon>Bacteroidia</taxon>
        <taxon>Bacteroidales</taxon>
        <taxon>Dysgonomonadaceae</taxon>
        <taxon>Dysgonomonas</taxon>
        <taxon>environmental samples</taxon>
    </lineage>
</organism>
<evidence type="ECO:0000313" key="4">
    <source>
        <dbReference type="EMBL" id="SBV91616.1"/>
    </source>
</evidence>
<name>A0A212IWM8_9BACT</name>
<keyword evidence="1 2" id="KW-0732">Signal</keyword>
<sequence length="198" mass="21362">MKKLFFTLAIMLGLTATVLAQDVGQIWVGGSVGFNSTKVDGGDRVSSYRILPEVGYAFTNNMGVGIRLGYAHNKPALNGSVNSDIIFKDAFTVNPFLRMSFLKGTMGSLFVDGGAAYTYGKTDYMVSTGQTAAEKYKLNAWEVGFRPGVAVNVTDKITLTGKFGFLGYQHAKYAGIKGDNFGLDFDLSQTEIGVNLVF</sequence>
<feature type="signal peptide" evidence="2">
    <location>
        <begin position="1"/>
        <end position="20"/>
    </location>
</feature>
<reference evidence="4" key="1">
    <citation type="submission" date="2016-04" db="EMBL/GenBank/DDBJ databases">
        <authorList>
            <person name="Evans L.H."/>
            <person name="Alamgir A."/>
            <person name="Owens N."/>
            <person name="Weber N.D."/>
            <person name="Virtaneva K."/>
            <person name="Barbian K."/>
            <person name="Babar A."/>
            <person name="Rosenke K."/>
        </authorList>
    </citation>
    <scope>NUCLEOTIDE SEQUENCE</scope>
    <source>
        <strain evidence="4">86-2</strain>
    </source>
</reference>
<dbReference type="SUPFAM" id="SSF56925">
    <property type="entry name" value="OMPA-like"/>
    <property type="match status" value="1"/>
</dbReference>
<evidence type="ECO:0000256" key="1">
    <source>
        <dbReference type="ARBA" id="ARBA00022729"/>
    </source>
</evidence>
<proteinExistence type="predicted"/>
<dbReference type="AlphaFoldDB" id="A0A212IWM8"/>
<evidence type="ECO:0000259" key="3">
    <source>
        <dbReference type="Pfam" id="PF13505"/>
    </source>
</evidence>